<feature type="coiled-coil region" evidence="1">
    <location>
        <begin position="45"/>
        <end position="72"/>
    </location>
</feature>
<dbReference type="EMBL" id="CAMPGE010004736">
    <property type="protein sequence ID" value="CAI2363582.1"/>
    <property type="molecule type" value="Genomic_DNA"/>
</dbReference>
<organism evidence="3 4">
    <name type="scientific">Euplotes crassus</name>
    <dbReference type="NCBI Taxonomy" id="5936"/>
    <lineage>
        <taxon>Eukaryota</taxon>
        <taxon>Sar</taxon>
        <taxon>Alveolata</taxon>
        <taxon>Ciliophora</taxon>
        <taxon>Intramacronucleata</taxon>
        <taxon>Spirotrichea</taxon>
        <taxon>Hypotrichia</taxon>
        <taxon>Euplotida</taxon>
        <taxon>Euplotidae</taxon>
        <taxon>Moneuplotes</taxon>
    </lineage>
</organism>
<comment type="caution">
    <text evidence="3">The sequence shown here is derived from an EMBL/GenBank/DDBJ whole genome shotgun (WGS) entry which is preliminary data.</text>
</comment>
<feature type="region of interest" description="Disordered" evidence="2">
    <location>
        <begin position="806"/>
        <end position="837"/>
    </location>
</feature>
<evidence type="ECO:0000313" key="4">
    <source>
        <dbReference type="Proteomes" id="UP001295684"/>
    </source>
</evidence>
<feature type="coiled-coil region" evidence="1">
    <location>
        <begin position="216"/>
        <end position="268"/>
    </location>
</feature>
<feature type="region of interest" description="Disordered" evidence="2">
    <location>
        <begin position="466"/>
        <end position="489"/>
    </location>
</feature>
<protein>
    <submittedName>
        <fullName evidence="3">Uncharacterized protein</fullName>
    </submittedName>
</protein>
<keyword evidence="1" id="KW-0175">Coiled coil</keyword>
<reference evidence="3" key="1">
    <citation type="submission" date="2023-07" db="EMBL/GenBank/DDBJ databases">
        <authorList>
            <consortium name="AG Swart"/>
            <person name="Singh M."/>
            <person name="Singh A."/>
            <person name="Seah K."/>
            <person name="Emmerich C."/>
        </authorList>
    </citation>
    <scope>NUCLEOTIDE SEQUENCE</scope>
    <source>
        <strain evidence="3">DP1</strain>
    </source>
</reference>
<feature type="compositionally biased region" description="Low complexity" evidence="2">
    <location>
        <begin position="479"/>
        <end position="489"/>
    </location>
</feature>
<evidence type="ECO:0000313" key="3">
    <source>
        <dbReference type="EMBL" id="CAI2363582.1"/>
    </source>
</evidence>
<evidence type="ECO:0000256" key="2">
    <source>
        <dbReference type="SAM" id="MobiDB-lite"/>
    </source>
</evidence>
<accession>A0AAD1U7A8</accession>
<name>A0AAD1U7A8_EUPCR</name>
<gene>
    <name evidence="3" type="ORF">ECRASSUSDP1_LOCUS4918</name>
</gene>
<dbReference type="Proteomes" id="UP001295684">
    <property type="component" value="Unassembled WGS sequence"/>
</dbReference>
<proteinExistence type="predicted"/>
<keyword evidence="4" id="KW-1185">Reference proteome</keyword>
<feature type="coiled-coil region" evidence="1">
    <location>
        <begin position="319"/>
        <end position="381"/>
    </location>
</feature>
<evidence type="ECO:0000256" key="1">
    <source>
        <dbReference type="SAM" id="Coils"/>
    </source>
</evidence>
<dbReference type="AlphaFoldDB" id="A0AAD1U7A8"/>
<sequence>MTILSEKLQKNKNTEQSNFKHKLKRFRNKAIHKCKFSTELASPRKNEFEQENDKLKAQISQLKETLTKIRKDYIKEIMQYESRSDPKNHIREAKSSLSQPNRYIDINDLIDEDSKKILSHKISEIKSQCDKSINDHLKYERTLIQQIVKLKNSENAYERLTKIPKEEVEKVYSAILKNPTGIPVAQSANQDRNIASDEPNSPTSHQVLGKVHQEMQEKFKNLKDYYEKEIKALRKELDEAKWKYDTEKSKWENQAEESTKEAMKLFQKEEKEVLQSLLDKSSEDPEGIDLTEILKQELKCAKYDLAVEKETHRLHNLQLEENKSKLTMKEEEHNRFKEEVRFNEKENVHLKQYKEEAESIINNLSKKIVKLENDLAYVKGDPSSIDINTFLDGMGLNSQQNPASDLANNSPLDVSFIQREASIKCIEKIQRIKRRFHNQGCITDMKDINKHLVAIEEKEYQEYRKDKKLRKESPVRTPSSSMSESGSSNDSIIKLRRMEMSNLLLKRKMTKVIQDIPMITKGTMTEKIFANEDLDRRSERSHSTKKIIELTKRNNSNYEEDSEIDEKYLKPISDRKSIEERESKDRKDESKINKSIGDSFETIKNVPENQDQPNLSVHIIKNKLSNNEVIKEGILEHPSKIHAGSQAIARDTMIKLPTEHFTEHNDSADFPKIILKQSYICKECRKIETKRSLSENEAKSVRNSYKNLLFDTQGESIGIQVGKPYFIKIQERMMKKGREMLQRHRENLEMRSTKGFKHINQNSRNIHDLPTSLTDNLKGLSLTGLRYNDQPLDKLMTFNKPLTYGNNDDLNLSEGKDSSNPSRQEPNKSFHKGQCCT</sequence>